<evidence type="ECO:0000259" key="2">
    <source>
        <dbReference type="Pfam" id="PF23636"/>
    </source>
</evidence>
<dbReference type="STRING" id="512565.AMIS_18000"/>
<accession>I0H1Y3</accession>
<keyword evidence="1" id="KW-1133">Transmembrane helix</keyword>
<feature type="transmembrane region" description="Helical" evidence="1">
    <location>
        <begin position="12"/>
        <end position="38"/>
    </location>
</feature>
<evidence type="ECO:0000313" key="4">
    <source>
        <dbReference type="Proteomes" id="UP000007882"/>
    </source>
</evidence>
<dbReference type="Proteomes" id="UP000007882">
    <property type="component" value="Chromosome"/>
</dbReference>
<dbReference type="KEGG" id="ams:AMIS_18000"/>
<sequence>MEVEESRATGWVALVLFGGIMMVLLGSVHLFVGSVALADPEVLAGTRSHLILPISLTALAWVHMAIGALAVITGAALFLGRLWARILAFQLALLSAVVNFLFLAAHPIWSGIGLVLAVLVMWAVARHGAEVADAQGK</sequence>
<evidence type="ECO:0000313" key="3">
    <source>
        <dbReference type="EMBL" id="BAL87020.1"/>
    </source>
</evidence>
<dbReference type="InterPro" id="IPR055568">
    <property type="entry name" value="DUF7144"/>
</dbReference>
<dbReference type="Pfam" id="PF23636">
    <property type="entry name" value="DUF7144"/>
    <property type="match status" value="1"/>
</dbReference>
<dbReference type="EMBL" id="AP012319">
    <property type="protein sequence ID" value="BAL87020.1"/>
    <property type="molecule type" value="Genomic_DNA"/>
</dbReference>
<name>I0H1Y3_ACTM4</name>
<organism evidence="3 4">
    <name type="scientific">Actinoplanes missouriensis (strain ATCC 14538 / DSM 43046 / CBS 188.64 / JCM 3121 / NBRC 102363 / NCIMB 12654 / NRRL B-3342 / UNCC 431)</name>
    <dbReference type="NCBI Taxonomy" id="512565"/>
    <lineage>
        <taxon>Bacteria</taxon>
        <taxon>Bacillati</taxon>
        <taxon>Actinomycetota</taxon>
        <taxon>Actinomycetes</taxon>
        <taxon>Micromonosporales</taxon>
        <taxon>Micromonosporaceae</taxon>
        <taxon>Actinoplanes</taxon>
    </lineage>
</organism>
<dbReference type="HOGENOM" id="CLU_118603_1_0_11"/>
<feature type="transmembrane region" description="Helical" evidence="1">
    <location>
        <begin position="58"/>
        <end position="79"/>
    </location>
</feature>
<dbReference type="RefSeq" id="WP_014441917.1">
    <property type="nucleotide sequence ID" value="NC_017093.1"/>
</dbReference>
<dbReference type="PATRIC" id="fig|512565.3.peg.1812"/>
<dbReference type="OrthoDB" id="3298071at2"/>
<feature type="domain" description="DUF7144" evidence="2">
    <location>
        <begin position="15"/>
        <end position="128"/>
    </location>
</feature>
<keyword evidence="1" id="KW-0812">Transmembrane</keyword>
<proteinExistence type="predicted"/>
<feature type="transmembrane region" description="Helical" evidence="1">
    <location>
        <begin position="86"/>
        <end position="102"/>
    </location>
</feature>
<keyword evidence="4" id="KW-1185">Reference proteome</keyword>
<gene>
    <name evidence="3" type="ordered locus">AMIS_18000</name>
</gene>
<reference evidence="3 4" key="1">
    <citation type="submission" date="2012-02" db="EMBL/GenBank/DDBJ databases">
        <title>Complete genome sequence of Actinoplanes missouriensis 431 (= NBRC 102363).</title>
        <authorList>
            <person name="Ohnishi Y."/>
            <person name="Ishikawa J."/>
            <person name="Sekine M."/>
            <person name="Hosoyama A."/>
            <person name="Harada T."/>
            <person name="Narita H."/>
            <person name="Hata T."/>
            <person name="Konno Y."/>
            <person name="Tutikane K."/>
            <person name="Fujita N."/>
            <person name="Horinouchi S."/>
            <person name="Hayakawa M."/>
        </authorList>
    </citation>
    <scope>NUCLEOTIDE SEQUENCE [LARGE SCALE GENOMIC DNA]</scope>
    <source>
        <strain evidence="4">ATCC 14538 / DSM 43046 / CBS 188.64 / JCM 3121 / NBRC 102363 / NCIMB 12654 / NRRL B-3342 / UNCC 431</strain>
    </source>
</reference>
<evidence type="ECO:0000256" key="1">
    <source>
        <dbReference type="SAM" id="Phobius"/>
    </source>
</evidence>
<protein>
    <recommendedName>
        <fullName evidence="2">DUF7144 domain-containing protein</fullName>
    </recommendedName>
</protein>
<feature type="transmembrane region" description="Helical" evidence="1">
    <location>
        <begin position="108"/>
        <end position="125"/>
    </location>
</feature>
<dbReference type="AlphaFoldDB" id="I0H1Y3"/>
<keyword evidence="1" id="KW-0472">Membrane</keyword>